<evidence type="ECO:0000313" key="12">
    <source>
        <dbReference type="Proteomes" id="UP001057455"/>
    </source>
</evidence>
<dbReference type="SUPFAM" id="SSF52954">
    <property type="entry name" value="Class II aaRS ABD-related"/>
    <property type="match status" value="1"/>
</dbReference>
<dbReference type="Proteomes" id="UP001057455">
    <property type="component" value="Unassembled WGS sequence"/>
</dbReference>
<dbReference type="PROSITE" id="PS50862">
    <property type="entry name" value="AA_TRNA_LIGASE_II"/>
    <property type="match status" value="1"/>
</dbReference>
<dbReference type="PRINTS" id="PR01046">
    <property type="entry name" value="TRNASYNTHPRO"/>
</dbReference>
<dbReference type="PANTHER" id="PTHR42753:SF2">
    <property type="entry name" value="PROLINE--TRNA LIGASE"/>
    <property type="match status" value="1"/>
</dbReference>
<evidence type="ECO:0000256" key="3">
    <source>
        <dbReference type="ARBA" id="ARBA00022741"/>
    </source>
</evidence>
<accession>A0A9W5TCH0</accession>
<keyword evidence="5" id="KW-0648">Protein biosynthesis</keyword>
<dbReference type="Pfam" id="PF00587">
    <property type="entry name" value="tRNA-synt_2b"/>
    <property type="match status" value="1"/>
</dbReference>
<keyword evidence="9" id="KW-0472">Membrane</keyword>
<keyword evidence="9" id="KW-1133">Transmembrane helix</keyword>
<proteinExistence type="predicted"/>
<dbReference type="InterPro" id="IPR006195">
    <property type="entry name" value="aa-tRNA-synth_II"/>
</dbReference>
<keyword evidence="4" id="KW-0067">ATP-binding</keyword>
<dbReference type="GO" id="GO:0006433">
    <property type="term" value="P:prolyl-tRNA aminoacylation"/>
    <property type="evidence" value="ECO:0007669"/>
    <property type="project" value="InterPro"/>
</dbReference>
<evidence type="ECO:0000256" key="6">
    <source>
        <dbReference type="ARBA" id="ARBA00023146"/>
    </source>
</evidence>
<evidence type="ECO:0000256" key="9">
    <source>
        <dbReference type="SAM" id="Phobius"/>
    </source>
</evidence>
<keyword evidence="9" id="KW-0812">Transmembrane</keyword>
<evidence type="ECO:0000256" key="7">
    <source>
        <dbReference type="ARBA" id="ARBA00029731"/>
    </source>
</evidence>
<evidence type="ECO:0000256" key="8">
    <source>
        <dbReference type="ARBA" id="ARBA00047671"/>
    </source>
</evidence>
<dbReference type="InterPro" id="IPR002316">
    <property type="entry name" value="Pro-tRNA-ligase_IIa"/>
</dbReference>
<dbReference type="EMBL" id="BLIY01000017">
    <property type="protein sequence ID" value="GFE55156.1"/>
    <property type="molecule type" value="Genomic_DNA"/>
</dbReference>
<evidence type="ECO:0000256" key="2">
    <source>
        <dbReference type="ARBA" id="ARBA00022598"/>
    </source>
</evidence>
<keyword evidence="12" id="KW-1185">Reference proteome</keyword>
<evidence type="ECO:0000256" key="1">
    <source>
        <dbReference type="ARBA" id="ARBA00012831"/>
    </source>
</evidence>
<keyword evidence="2 11" id="KW-0436">Ligase</keyword>
<evidence type="ECO:0000313" key="11">
    <source>
        <dbReference type="EMBL" id="GFE55156.1"/>
    </source>
</evidence>
<dbReference type="GO" id="GO:0004827">
    <property type="term" value="F:proline-tRNA ligase activity"/>
    <property type="evidence" value="ECO:0007669"/>
    <property type="project" value="UniProtKB-EC"/>
</dbReference>
<dbReference type="InterPro" id="IPR050062">
    <property type="entry name" value="Pro-tRNA_synthetase"/>
</dbReference>
<dbReference type="OrthoDB" id="10267474at2759"/>
<dbReference type="InterPro" id="IPR036621">
    <property type="entry name" value="Anticodon-bd_dom_sf"/>
</dbReference>
<dbReference type="EC" id="6.1.1.15" evidence="1"/>
<reference evidence="11" key="1">
    <citation type="submission" date="2019-12" db="EMBL/GenBank/DDBJ databases">
        <title>Genome sequence of Babesia ovis.</title>
        <authorList>
            <person name="Yamagishi J."/>
            <person name="Sevinc F."/>
            <person name="Xuan X."/>
        </authorList>
    </citation>
    <scope>NUCLEOTIDE SEQUENCE</scope>
    <source>
        <strain evidence="11">Selcuk</strain>
    </source>
</reference>
<dbReference type="PANTHER" id="PTHR42753">
    <property type="entry name" value="MITOCHONDRIAL RIBOSOME PROTEIN L39/PROLYL-TRNA LIGASE FAMILY MEMBER"/>
    <property type="match status" value="1"/>
</dbReference>
<gene>
    <name evidence="11" type="ORF">BaOVIS_025600</name>
</gene>
<dbReference type="InterPro" id="IPR045864">
    <property type="entry name" value="aa-tRNA-synth_II/BPL/LPL"/>
</dbReference>
<dbReference type="SUPFAM" id="SSF55681">
    <property type="entry name" value="Class II aaRS and biotin synthetases"/>
    <property type="match status" value="1"/>
</dbReference>
<feature type="domain" description="Aminoacyl-transfer RNA synthetases class-II family profile" evidence="10">
    <location>
        <begin position="119"/>
        <end position="346"/>
    </location>
</feature>
<dbReference type="GO" id="GO:0005524">
    <property type="term" value="F:ATP binding"/>
    <property type="evidence" value="ECO:0007669"/>
    <property type="project" value="UniProtKB-KW"/>
</dbReference>
<feature type="transmembrane region" description="Helical" evidence="9">
    <location>
        <begin position="12"/>
        <end position="32"/>
    </location>
</feature>
<dbReference type="Gene3D" id="3.40.50.800">
    <property type="entry name" value="Anticodon-binding domain"/>
    <property type="match status" value="1"/>
</dbReference>
<evidence type="ECO:0000259" key="10">
    <source>
        <dbReference type="PROSITE" id="PS50862"/>
    </source>
</evidence>
<evidence type="ECO:0000256" key="5">
    <source>
        <dbReference type="ARBA" id="ARBA00022917"/>
    </source>
</evidence>
<dbReference type="GO" id="GO:0005739">
    <property type="term" value="C:mitochondrion"/>
    <property type="evidence" value="ECO:0007669"/>
    <property type="project" value="TreeGrafter"/>
</dbReference>
<organism evidence="11 12">
    <name type="scientific">Babesia ovis</name>
    <dbReference type="NCBI Taxonomy" id="5869"/>
    <lineage>
        <taxon>Eukaryota</taxon>
        <taxon>Sar</taxon>
        <taxon>Alveolata</taxon>
        <taxon>Apicomplexa</taxon>
        <taxon>Aconoidasida</taxon>
        <taxon>Piroplasmida</taxon>
        <taxon>Babesiidae</taxon>
        <taxon>Babesia</taxon>
    </lineage>
</organism>
<dbReference type="AlphaFoldDB" id="A0A9W5TCH0"/>
<comment type="caution">
    <text evidence="11">The sequence shown here is derived from an EMBL/GenBank/DDBJ whole genome shotgun (WGS) entry which is preliminary data.</text>
</comment>
<protein>
    <recommendedName>
        <fullName evidence="1">proline--tRNA ligase</fullName>
        <ecNumber evidence="1">6.1.1.15</ecNumber>
    </recommendedName>
    <alternativeName>
        <fullName evidence="7">Prolyl-tRNA synthetase</fullName>
    </alternativeName>
</protein>
<sequence>MGEQGQCAPVSSLLFTSPSMFQTALFALLLFLHSEYRLFTFGPLCVSGFRLNKTVNSGFTSVVVPPLRALNNSKNALLGVAESRGDAADGPGLRRLLRKSGIFAKVAPGILCSLPIGKRILSRLERVIRVEMARLGAHEIGLPLLQPSGIINQRKKDFGNELYVVRDRHGKTLHLGPTCEELASRVITNTLCPISKRHLPLSVYQIGTKFRDEARPCDVTMRCREFSMKDAYSFHPDAASAAETYDQYKKAYQQILDKLGIVYTIKTISDNGCVEEEFTVTLPDAELEVAHIFQLGTALTQEAEMSFEIESRSRKPVYLNSYGIGLERLVHAAASQHSDADGLCLPQIIAPYDVAIVVCDPDNDDLVKLARDIQILLSHKGLDTLVDCGTASVKQRSADIRCVGIPHVVYVTTSEHAKGLEPDNTARDQITHLSSQSNYYHLWQSEHSTLAKDSSVDAEKVFSRHVGYSHRSLPGEYHIPVSRLMELLCV</sequence>
<name>A0A9W5TCH0_BABOV</name>
<evidence type="ECO:0000256" key="4">
    <source>
        <dbReference type="ARBA" id="ARBA00022840"/>
    </source>
</evidence>
<keyword evidence="3" id="KW-0547">Nucleotide-binding</keyword>
<dbReference type="Gene3D" id="3.30.930.10">
    <property type="entry name" value="Bira Bifunctional Protein, Domain 2"/>
    <property type="match status" value="1"/>
</dbReference>
<comment type="catalytic activity">
    <reaction evidence="8">
        <text>tRNA(Pro) + L-proline + ATP = L-prolyl-tRNA(Pro) + AMP + diphosphate</text>
        <dbReference type="Rhea" id="RHEA:14305"/>
        <dbReference type="Rhea" id="RHEA-COMP:9700"/>
        <dbReference type="Rhea" id="RHEA-COMP:9702"/>
        <dbReference type="ChEBI" id="CHEBI:30616"/>
        <dbReference type="ChEBI" id="CHEBI:33019"/>
        <dbReference type="ChEBI" id="CHEBI:60039"/>
        <dbReference type="ChEBI" id="CHEBI:78442"/>
        <dbReference type="ChEBI" id="CHEBI:78532"/>
        <dbReference type="ChEBI" id="CHEBI:456215"/>
        <dbReference type="EC" id="6.1.1.15"/>
    </reaction>
</comment>
<dbReference type="InterPro" id="IPR002314">
    <property type="entry name" value="aa-tRNA-synt_IIb"/>
</dbReference>
<keyword evidence="6" id="KW-0030">Aminoacyl-tRNA synthetase</keyword>